<dbReference type="RefSeq" id="WP_136428459.1">
    <property type="nucleotide sequence ID" value="NZ_SSSM01000005.1"/>
</dbReference>
<feature type="region of interest" description="Disordered" evidence="1">
    <location>
        <begin position="1"/>
        <end position="66"/>
    </location>
</feature>
<gene>
    <name evidence="2" type="ORF">E6C64_15660</name>
</gene>
<dbReference type="AlphaFoldDB" id="A0A4S4FIZ3"/>
<organism evidence="2 3">
    <name type="scientific">Naasia lichenicola</name>
    <dbReference type="NCBI Taxonomy" id="2565933"/>
    <lineage>
        <taxon>Bacteria</taxon>
        <taxon>Bacillati</taxon>
        <taxon>Actinomycetota</taxon>
        <taxon>Actinomycetes</taxon>
        <taxon>Micrococcales</taxon>
        <taxon>Microbacteriaceae</taxon>
        <taxon>Naasia</taxon>
    </lineage>
</organism>
<name>A0A4S4FIZ3_9MICO</name>
<feature type="compositionally biased region" description="Acidic residues" evidence="1">
    <location>
        <begin position="42"/>
        <end position="55"/>
    </location>
</feature>
<evidence type="ECO:0000313" key="3">
    <source>
        <dbReference type="Proteomes" id="UP000309133"/>
    </source>
</evidence>
<reference evidence="2 3" key="1">
    <citation type="submission" date="2019-04" db="EMBL/GenBank/DDBJ databases">
        <authorList>
            <person name="Jiang L."/>
        </authorList>
    </citation>
    <scope>NUCLEOTIDE SEQUENCE [LARGE SCALE GENOMIC DNA]</scope>
    <source>
        <strain evidence="2 3">YIM 131853</strain>
    </source>
</reference>
<keyword evidence="3" id="KW-1185">Reference proteome</keyword>
<accession>A0A4S4FIZ3</accession>
<protein>
    <submittedName>
        <fullName evidence="2">Uncharacterized protein</fullName>
    </submittedName>
</protein>
<evidence type="ECO:0000313" key="2">
    <source>
        <dbReference type="EMBL" id="THG30071.1"/>
    </source>
</evidence>
<comment type="caution">
    <text evidence="2">The sequence shown here is derived from an EMBL/GenBank/DDBJ whole genome shotgun (WGS) entry which is preliminary data.</text>
</comment>
<dbReference type="Proteomes" id="UP000309133">
    <property type="component" value="Unassembled WGS sequence"/>
</dbReference>
<evidence type="ECO:0000256" key="1">
    <source>
        <dbReference type="SAM" id="MobiDB-lite"/>
    </source>
</evidence>
<sequence length="66" mass="6804">MSESSGTRLPDDPIDEAELPSMRISPSAGEEALITSGAEVVGDSEIESSPEDVDSEAPTPDGDTAR</sequence>
<dbReference type="EMBL" id="SSSM01000005">
    <property type="protein sequence ID" value="THG30071.1"/>
    <property type="molecule type" value="Genomic_DNA"/>
</dbReference>
<proteinExistence type="predicted"/>